<accession>A0A8H6K1E2</accession>
<dbReference type="Proteomes" id="UP000639643">
    <property type="component" value="Unassembled WGS sequence"/>
</dbReference>
<dbReference type="AlphaFoldDB" id="A0A8H6K1E2"/>
<name>A0A8H6K1E2_9PEZI</name>
<proteinExistence type="predicted"/>
<dbReference type="EMBL" id="WIGM01000536">
    <property type="protein sequence ID" value="KAF6822593.1"/>
    <property type="molecule type" value="Genomic_DNA"/>
</dbReference>
<evidence type="ECO:0000313" key="2">
    <source>
        <dbReference type="Proteomes" id="UP000639643"/>
    </source>
</evidence>
<comment type="caution">
    <text evidence="1">The sequence shown here is derived from an EMBL/GenBank/DDBJ whole genome shotgun (WGS) entry which is preliminary data.</text>
</comment>
<gene>
    <name evidence="1" type="ORF">CMUS01_11024</name>
</gene>
<protein>
    <submittedName>
        <fullName evidence="1">Nacht domain protein</fullName>
    </submittedName>
</protein>
<evidence type="ECO:0000313" key="1">
    <source>
        <dbReference type="EMBL" id="KAF6822593.1"/>
    </source>
</evidence>
<dbReference type="OrthoDB" id="7464126at2759"/>
<sequence>MQQLREALSVEIGQKYSQPERMINGIERLTIWCENLVQIEDTYETVHFSHHSIRTFLLQPSKGPFWEFHVDVPTVDHHIGEICLTYLDFSDFRTALINRPPRTAEDEAGPRTVPSSYSRASSATGSAWWFWSAISTSSEENFQVNASKFDRFGARREERKCRSTLKLDSHCGEPSFYEICGDSVAFPHQKDLSGELEHVALVQS</sequence>
<organism evidence="1 2">
    <name type="scientific">Colletotrichum musicola</name>
    <dbReference type="NCBI Taxonomy" id="2175873"/>
    <lineage>
        <taxon>Eukaryota</taxon>
        <taxon>Fungi</taxon>
        <taxon>Dikarya</taxon>
        <taxon>Ascomycota</taxon>
        <taxon>Pezizomycotina</taxon>
        <taxon>Sordariomycetes</taxon>
        <taxon>Hypocreomycetidae</taxon>
        <taxon>Glomerellales</taxon>
        <taxon>Glomerellaceae</taxon>
        <taxon>Colletotrichum</taxon>
        <taxon>Colletotrichum orchidearum species complex</taxon>
    </lineage>
</organism>
<reference evidence="1" key="1">
    <citation type="journal article" date="2020" name="Phytopathology">
        <title>Genome Sequence Resources of Colletotrichum truncatum, C. plurivorum, C. musicola, and C. sojae: Four Species Pathogenic to Soybean (Glycine max).</title>
        <authorList>
            <person name="Rogerio F."/>
            <person name="Boufleur T.R."/>
            <person name="Ciampi-Guillardi M."/>
            <person name="Sukno S.A."/>
            <person name="Thon M.R."/>
            <person name="Massola Junior N.S."/>
            <person name="Baroncelli R."/>
        </authorList>
    </citation>
    <scope>NUCLEOTIDE SEQUENCE</scope>
    <source>
        <strain evidence="1">LFN0074</strain>
    </source>
</reference>
<keyword evidence="2" id="KW-1185">Reference proteome</keyword>